<evidence type="ECO:0000259" key="4">
    <source>
        <dbReference type="PROSITE" id="PS51319"/>
    </source>
</evidence>
<dbReference type="SUPFAM" id="SSF47676">
    <property type="entry name" value="Conserved domain common to transcription factors TFIIS, elongin A, CRSP70"/>
    <property type="match status" value="1"/>
</dbReference>
<dbReference type="InterPro" id="IPR035441">
    <property type="entry name" value="TFIIS/LEDGF_dom_sf"/>
</dbReference>
<dbReference type="PANTHER" id="PTHR46010:SF1">
    <property type="entry name" value="PROTEIN IWS1 HOMOLOG"/>
    <property type="match status" value="1"/>
</dbReference>
<keyword evidence="2" id="KW-0539">Nucleus</keyword>
<feature type="compositionally biased region" description="Basic and acidic residues" evidence="3">
    <location>
        <begin position="112"/>
        <end position="124"/>
    </location>
</feature>
<dbReference type="PROSITE" id="PS51319">
    <property type="entry name" value="TFIIS_N"/>
    <property type="match status" value="1"/>
</dbReference>
<keyword evidence="6" id="KW-1185">Reference proteome</keyword>
<protein>
    <recommendedName>
        <fullName evidence="4">TFIIS N-terminal domain-containing protein</fullName>
    </recommendedName>
</protein>
<proteinExistence type="inferred from homology"/>
<name>A0A9D4GDQ8_DREPO</name>
<dbReference type="Pfam" id="PF08711">
    <property type="entry name" value="Med26"/>
    <property type="match status" value="1"/>
</dbReference>
<reference evidence="5" key="2">
    <citation type="submission" date="2020-11" db="EMBL/GenBank/DDBJ databases">
        <authorList>
            <person name="McCartney M.A."/>
            <person name="Auch B."/>
            <person name="Kono T."/>
            <person name="Mallez S."/>
            <person name="Becker A."/>
            <person name="Gohl D.M."/>
            <person name="Silverstein K.A.T."/>
            <person name="Koren S."/>
            <person name="Bechman K.B."/>
            <person name="Herman A."/>
            <person name="Abrahante J.E."/>
            <person name="Garbe J."/>
        </authorList>
    </citation>
    <scope>NUCLEOTIDE SEQUENCE</scope>
    <source>
        <strain evidence="5">Duluth1</strain>
        <tissue evidence="5">Whole animal</tissue>
    </source>
</reference>
<evidence type="ECO:0000313" key="6">
    <source>
        <dbReference type="Proteomes" id="UP000828390"/>
    </source>
</evidence>
<sequence length="208" mass="24272">MTEWIAPLPDKSLPNLQIRSSFLKILQEFPSINPGALKASGIGKAVMYLYKHPKEIRENREKAGKLINEWSRPLFNITSNYKMLSKEEREQRDYDQLPKKRRTSLDEGGQTPRKDLDKSLNVEQKALRPGDPGWVYRARVPMPSNKDYVIRPKWKTEEEGQDGEVARKTIKKEPTRYEKQVRKFAEKKKNKKSMRAVTISIEGRNMTL</sequence>
<evidence type="ECO:0000256" key="3">
    <source>
        <dbReference type="SAM" id="MobiDB-lite"/>
    </source>
</evidence>
<dbReference type="InterPro" id="IPR017923">
    <property type="entry name" value="TFIIS_N"/>
</dbReference>
<evidence type="ECO:0000256" key="1">
    <source>
        <dbReference type="ARBA" id="ARBA00037992"/>
    </source>
</evidence>
<dbReference type="Gene3D" id="1.20.930.10">
    <property type="entry name" value="Conserved domain common to transcription factors TFIIS, elongin A, CRSP70"/>
    <property type="match status" value="1"/>
</dbReference>
<reference evidence="5" key="1">
    <citation type="journal article" date="2019" name="bioRxiv">
        <title>The Genome of the Zebra Mussel, Dreissena polymorpha: A Resource for Invasive Species Research.</title>
        <authorList>
            <person name="McCartney M.A."/>
            <person name="Auch B."/>
            <person name="Kono T."/>
            <person name="Mallez S."/>
            <person name="Zhang Y."/>
            <person name="Obille A."/>
            <person name="Becker A."/>
            <person name="Abrahante J.E."/>
            <person name="Garbe J."/>
            <person name="Badalamenti J.P."/>
            <person name="Herman A."/>
            <person name="Mangelson H."/>
            <person name="Liachko I."/>
            <person name="Sullivan S."/>
            <person name="Sone E.D."/>
            <person name="Koren S."/>
            <person name="Silverstein K.A.T."/>
            <person name="Beckman K.B."/>
            <person name="Gohl D.M."/>
        </authorList>
    </citation>
    <scope>NUCLEOTIDE SEQUENCE</scope>
    <source>
        <strain evidence="5">Duluth1</strain>
        <tissue evidence="5">Whole animal</tissue>
    </source>
</reference>
<organism evidence="5 6">
    <name type="scientific">Dreissena polymorpha</name>
    <name type="common">Zebra mussel</name>
    <name type="synonym">Mytilus polymorpha</name>
    <dbReference type="NCBI Taxonomy" id="45954"/>
    <lineage>
        <taxon>Eukaryota</taxon>
        <taxon>Metazoa</taxon>
        <taxon>Spiralia</taxon>
        <taxon>Lophotrochozoa</taxon>
        <taxon>Mollusca</taxon>
        <taxon>Bivalvia</taxon>
        <taxon>Autobranchia</taxon>
        <taxon>Heteroconchia</taxon>
        <taxon>Euheterodonta</taxon>
        <taxon>Imparidentia</taxon>
        <taxon>Neoheterodontei</taxon>
        <taxon>Myida</taxon>
        <taxon>Dreissenoidea</taxon>
        <taxon>Dreissenidae</taxon>
        <taxon>Dreissena</taxon>
    </lineage>
</organism>
<comment type="caution">
    <text evidence="5">The sequence shown here is derived from an EMBL/GenBank/DDBJ whole genome shotgun (WGS) entry which is preliminary data.</text>
</comment>
<feature type="region of interest" description="Disordered" evidence="3">
    <location>
        <begin position="86"/>
        <end position="124"/>
    </location>
</feature>
<dbReference type="Proteomes" id="UP000828390">
    <property type="component" value="Unassembled WGS sequence"/>
</dbReference>
<dbReference type="GO" id="GO:0016973">
    <property type="term" value="P:poly(A)+ mRNA export from nucleus"/>
    <property type="evidence" value="ECO:0007669"/>
    <property type="project" value="TreeGrafter"/>
</dbReference>
<feature type="compositionally biased region" description="Basic and acidic residues" evidence="3">
    <location>
        <begin position="86"/>
        <end position="98"/>
    </location>
</feature>
<evidence type="ECO:0000256" key="2">
    <source>
        <dbReference type="PROSITE-ProRule" id="PRU00649"/>
    </source>
</evidence>
<dbReference type="AlphaFoldDB" id="A0A9D4GDQ8"/>
<dbReference type="PANTHER" id="PTHR46010">
    <property type="entry name" value="PROTEIN IWS1 HOMOLOG"/>
    <property type="match status" value="1"/>
</dbReference>
<dbReference type="EMBL" id="JAIWYP010000006">
    <property type="protein sequence ID" value="KAH3815245.1"/>
    <property type="molecule type" value="Genomic_DNA"/>
</dbReference>
<dbReference type="GO" id="GO:0005634">
    <property type="term" value="C:nucleus"/>
    <property type="evidence" value="ECO:0007669"/>
    <property type="project" value="UniProtKB-SubCell"/>
</dbReference>
<comment type="subcellular location">
    <subcellularLocation>
        <location evidence="2">Nucleus</location>
    </subcellularLocation>
</comment>
<accession>A0A9D4GDQ8</accession>
<evidence type="ECO:0000313" key="5">
    <source>
        <dbReference type="EMBL" id="KAH3815245.1"/>
    </source>
</evidence>
<comment type="similarity">
    <text evidence="1">Belongs to the IWS1 family.</text>
</comment>
<gene>
    <name evidence="5" type="ORF">DPMN_143767</name>
</gene>
<feature type="domain" description="TFIIS N-terminal" evidence="4">
    <location>
        <begin position="1"/>
        <end position="77"/>
    </location>
</feature>
<dbReference type="InterPro" id="IPR051037">
    <property type="entry name" value="RNAPII_TF_IWS1"/>
</dbReference>